<organism evidence="2 3">
    <name type="scientific">Pediococcus stilesii</name>
    <dbReference type="NCBI Taxonomy" id="331679"/>
    <lineage>
        <taxon>Bacteria</taxon>
        <taxon>Bacillati</taxon>
        <taxon>Bacillota</taxon>
        <taxon>Bacilli</taxon>
        <taxon>Lactobacillales</taxon>
        <taxon>Lactobacillaceae</taxon>
        <taxon>Pediococcus</taxon>
    </lineage>
</organism>
<keyword evidence="1" id="KW-0732">Signal</keyword>
<dbReference type="EMBL" id="JQBX01000013">
    <property type="protein sequence ID" value="KRN93557.1"/>
    <property type="molecule type" value="Genomic_DNA"/>
</dbReference>
<proteinExistence type="predicted"/>
<dbReference type="PANTHER" id="PTHR35271:SF1">
    <property type="entry name" value="ABC TRANSPORTER, SUBSTRATE-BINDING LIPOPROTEIN"/>
    <property type="match status" value="1"/>
</dbReference>
<dbReference type="STRING" id="331679.IV81_GL000442"/>
<accession>A0A0R2L138</accession>
<protein>
    <submittedName>
        <fullName evidence="2">ABC transporter, substrate binding protein</fullName>
    </submittedName>
</protein>
<dbReference type="PATRIC" id="fig|331679.3.peg.448"/>
<evidence type="ECO:0000313" key="3">
    <source>
        <dbReference type="Proteomes" id="UP000051859"/>
    </source>
</evidence>
<keyword evidence="3" id="KW-1185">Reference proteome</keyword>
<dbReference type="InterPro" id="IPR028082">
    <property type="entry name" value="Peripla_BP_I"/>
</dbReference>
<dbReference type="Proteomes" id="UP000051859">
    <property type="component" value="Unassembled WGS sequence"/>
</dbReference>
<evidence type="ECO:0000313" key="2">
    <source>
        <dbReference type="EMBL" id="KRN93557.1"/>
    </source>
</evidence>
<dbReference type="Pfam" id="PF04392">
    <property type="entry name" value="ABC_sub_bind"/>
    <property type="match status" value="1"/>
</dbReference>
<dbReference type="InterPro" id="IPR007487">
    <property type="entry name" value="ABC_transpt-TYRBP-like"/>
</dbReference>
<dbReference type="PANTHER" id="PTHR35271">
    <property type="entry name" value="ABC TRANSPORTER, SUBSTRATE-BINDING LIPOPROTEIN-RELATED"/>
    <property type="match status" value="1"/>
</dbReference>
<name>A0A0R2L138_9LACO</name>
<dbReference type="CDD" id="cd06325">
    <property type="entry name" value="PBP1_ABC_unchar_transporter"/>
    <property type="match status" value="1"/>
</dbReference>
<dbReference type="SUPFAM" id="SSF53822">
    <property type="entry name" value="Periplasmic binding protein-like I"/>
    <property type="match status" value="1"/>
</dbReference>
<dbReference type="AlphaFoldDB" id="A0A0R2L138"/>
<sequence>MKKRILGIMAILLAGIALAGCSSSASAEKKTINVGILQVVQHGSLDASRSGFKSELTKEIKAKHPKWNIKYNYQNAQGDQSNLSTMSQQIIQKKPALILGIGTPAAQGLGKKTKTTPIITTAVTDLKGAGLVKSNKKPDTNVTGTSDMGPVDKQLQLLKSMTKNTKPIGIMYNSSEENSLLQVQTAKKWATKNNIKLKIVAVTSTNDVQSALSTLKNKVSGLYIPTDNLMASSMKIVGKSTQKDNLPVVTGSIEMAKDGGTATYGINYNDLGKQAGKMAAKVILDKQKPQNMPVETSNVLRLYVNKAQAKSIGIDPSSIKQP</sequence>
<gene>
    <name evidence="2" type="ORF">IV81_GL000442</name>
</gene>
<feature type="signal peptide" evidence="1">
    <location>
        <begin position="1"/>
        <end position="19"/>
    </location>
</feature>
<evidence type="ECO:0000256" key="1">
    <source>
        <dbReference type="SAM" id="SignalP"/>
    </source>
</evidence>
<reference evidence="2 3" key="1">
    <citation type="journal article" date="2015" name="Genome Announc.">
        <title>Expanding the biotechnology potential of lactobacilli through comparative genomics of 213 strains and associated genera.</title>
        <authorList>
            <person name="Sun Z."/>
            <person name="Harris H.M."/>
            <person name="McCann A."/>
            <person name="Guo C."/>
            <person name="Argimon S."/>
            <person name="Zhang W."/>
            <person name="Yang X."/>
            <person name="Jeffery I.B."/>
            <person name="Cooney J.C."/>
            <person name="Kagawa T.F."/>
            <person name="Liu W."/>
            <person name="Song Y."/>
            <person name="Salvetti E."/>
            <person name="Wrobel A."/>
            <person name="Rasinkangas P."/>
            <person name="Parkhill J."/>
            <person name="Rea M.C."/>
            <person name="O'Sullivan O."/>
            <person name="Ritari J."/>
            <person name="Douillard F.P."/>
            <person name="Paul Ross R."/>
            <person name="Yang R."/>
            <person name="Briner A.E."/>
            <person name="Felis G.E."/>
            <person name="de Vos W.M."/>
            <person name="Barrangou R."/>
            <person name="Klaenhammer T.R."/>
            <person name="Caufield P.W."/>
            <person name="Cui Y."/>
            <person name="Zhang H."/>
            <person name="O'Toole P.W."/>
        </authorList>
    </citation>
    <scope>NUCLEOTIDE SEQUENCE [LARGE SCALE GENOMIC DNA]</scope>
    <source>
        <strain evidence="2 3">DSM 18001</strain>
    </source>
</reference>
<dbReference type="RefSeq" id="WP_057803557.1">
    <property type="nucleotide sequence ID" value="NZ_JQBX01000013.1"/>
</dbReference>
<comment type="caution">
    <text evidence="2">The sequence shown here is derived from an EMBL/GenBank/DDBJ whole genome shotgun (WGS) entry which is preliminary data.</text>
</comment>
<feature type="chain" id="PRO_5039103858" evidence="1">
    <location>
        <begin position="20"/>
        <end position="322"/>
    </location>
</feature>
<dbReference type="Gene3D" id="3.40.50.2300">
    <property type="match status" value="2"/>
</dbReference>
<dbReference type="PROSITE" id="PS51257">
    <property type="entry name" value="PROKAR_LIPOPROTEIN"/>
    <property type="match status" value="1"/>
</dbReference>